<dbReference type="Gene3D" id="1.20.1540.10">
    <property type="entry name" value="Rhomboid-like"/>
    <property type="match status" value="1"/>
</dbReference>
<dbReference type="Proteomes" id="UP000190888">
    <property type="component" value="Unassembled WGS sequence"/>
</dbReference>
<feature type="transmembrane region" description="Helical" evidence="7">
    <location>
        <begin position="202"/>
        <end position="224"/>
    </location>
</feature>
<evidence type="ECO:0000259" key="8">
    <source>
        <dbReference type="Pfam" id="PF01694"/>
    </source>
</evidence>
<feature type="transmembrane region" description="Helical" evidence="7">
    <location>
        <begin position="231"/>
        <end position="249"/>
    </location>
</feature>
<keyword evidence="10" id="KW-1185">Reference proteome</keyword>
<dbReference type="InterPro" id="IPR022764">
    <property type="entry name" value="Peptidase_S54_rhomboid_dom"/>
</dbReference>
<gene>
    <name evidence="9" type="ORF">SAMN04488132_103453</name>
</gene>
<dbReference type="AlphaFoldDB" id="A0A1T4MLM8"/>
<evidence type="ECO:0000313" key="10">
    <source>
        <dbReference type="Proteomes" id="UP000190888"/>
    </source>
</evidence>
<feature type="transmembrane region" description="Helical" evidence="7">
    <location>
        <begin position="66"/>
        <end position="86"/>
    </location>
</feature>
<keyword evidence="5 7" id="KW-1133">Transmembrane helix</keyword>
<dbReference type="OrthoDB" id="9807874at2"/>
<sequence>MTEFRPSRFEILPTIVKNLLIINGLFFLAQKSLGGGLNPAIDFDNLFALHAWQSPLFKPWQLLTHMFMHANFSHILGNMFGLWMFGSVLENVWGSKRFLTFYLICGLGAALIHLLFLSYELVPLMKQYDNLSALHMTASPELTEAIMRFARAQEMPFANDPQLNSWLRLNPADPAITRQLYETVTTYYQQRLNTATLGASGAVFGVLAAFVYLFPNTYIYLYFLVPIKAKWLGLIYFTYEVFFAIQNSAGDNVARWAHIGGALVGLLIVITWNKTNRRTMY</sequence>
<evidence type="ECO:0000256" key="2">
    <source>
        <dbReference type="ARBA" id="ARBA00009045"/>
    </source>
</evidence>
<name>A0A1T4MLM8_9BACT</name>
<feature type="domain" description="Peptidase S54 rhomboid" evidence="8">
    <location>
        <begin position="183"/>
        <end position="271"/>
    </location>
</feature>
<comment type="subcellular location">
    <subcellularLocation>
        <location evidence="1">Membrane</location>
        <topology evidence="1">Multi-pass membrane protein</topology>
    </subcellularLocation>
</comment>
<evidence type="ECO:0000256" key="7">
    <source>
        <dbReference type="SAM" id="Phobius"/>
    </source>
</evidence>
<dbReference type="PANTHER" id="PTHR43731:SF14">
    <property type="entry name" value="PRESENILIN-ASSOCIATED RHOMBOID-LIKE PROTEIN, MITOCHONDRIAL"/>
    <property type="match status" value="1"/>
</dbReference>
<feature type="transmembrane region" description="Helical" evidence="7">
    <location>
        <begin position="98"/>
        <end position="119"/>
    </location>
</feature>
<organism evidence="9 10">
    <name type="scientific">Sediminibacterium ginsengisoli</name>
    <dbReference type="NCBI Taxonomy" id="413434"/>
    <lineage>
        <taxon>Bacteria</taxon>
        <taxon>Pseudomonadati</taxon>
        <taxon>Bacteroidota</taxon>
        <taxon>Chitinophagia</taxon>
        <taxon>Chitinophagales</taxon>
        <taxon>Chitinophagaceae</taxon>
        <taxon>Sediminibacterium</taxon>
    </lineage>
</organism>
<dbReference type="PANTHER" id="PTHR43731">
    <property type="entry name" value="RHOMBOID PROTEASE"/>
    <property type="match status" value="1"/>
</dbReference>
<comment type="similarity">
    <text evidence="2">Belongs to the peptidase S54 family.</text>
</comment>
<dbReference type="GO" id="GO:0016020">
    <property type="term" value="C:membrane"/>
    <property type="evidence" value="ECO:0007669"/>
    <property type="project" value="UniProtKB-SubCell"/>
</dbReference>
<accession>A0A1T4MLM8</accession>
<dbReference type="GO" id="GO:0004252">
    <property type="term" value="F:serine-type endopeptidase activity"/>
    <property type="evidence" value="ECO:0007669"/>
    <property type="project" value="InterPro"/>
</dbReference>
<evidence type="ECO:0000256" key="1">
    <source>
        <dbReference type="ARBA" id="ARBA00004141"/>
    </source>
</evidence>
<dbReference type="InterPro" id="IPR050925">
    <property type="entry name" value="Rhomboid_protease_S54"/>
</dbReference>
<proteinExistence type="inferred from homology"/>
<evidence type="ECO:0000256" key="6">
    <source>
        <dbReference type="ARBA" id="ARBA00023136"/>
    </source>
</evidence>
<dbReference type="EMBL" id="FUWH01000003">
    <property type="protein sequence ID" value="SJZ68000.1"/>
    <property type="molecule type" value="Genomic_DNA"/>
</dbReference>
<evidence type="ECO:0000313" key="9">
    <source>
        <dbReference type="EMBL" id="SJZ68000.1"/>
    </source>
</evidence>
<dbReference type="STRING" id="413434.SAMN04488132_103453"/>
<feature type="transmembrane region" description="Helical" evidence="7">
    <location>
        <begin position="12"/>
        <end position="29"/>
    </location>
</feature>
<evidence type="ECO:0000256" key="4">
    <source>
        <dbReference type="ARBA" id="ARBA00022801"/>
    </source>
</evidence>
<feature type="domain" description="Peptidase S54 rhomboid" evidence="8">
    <location>
        <begin position="58"/>
        <end position="119"/>
    </location>
</feature>
<dbReference type="InterPro" id="IPR035952">
    <property type="entry name" value="Rhomboid-like_sf"/>
</dbReference>
<dbReference type="RefSeq" id="WP_078830917.1">
    <property type="nucleotide sequence ID" value="NZ_FUWH01000003.1"/>
</dbReference>
<dbReference type="SMART" id="SM01160">
    <property type="entry name" value="DUF1751"/>
    <property type="match status" value="1"/>
</dbReference>
<reference evidence="9 10" key="1">
    <citation type="submission" date="2017-02" db="EMBL/GenBank/DDBJ databases">
        <authorList>
            <person name="Peterson S.W."/>
        </authorList>
    </citation>
    <scope>NUCLEOTIDE SEQUENCE [LARGE SCALE GENOMIC DNA]</scope>
    <source>
        <strain evidence="9 10">DSM 22335</strain>
    </source>
</reference>
<evidence type="ECO:0000256" key="3">
    <source>
        <dbReference type="ARBA" id="ARBA00022692"/>
    </source>
</evidence>
<feature type="transmembrane region" description="Helical" evidence="7">
    <location>
        <begin position="255"/>
        <end position="272"/>
    </location>
</feature>
<dbReference type="SUPFAM" id="SSF144091">
    <property type="entry name" value="Rhomboid-like"/>
    <property type="match status" value="1"/>
</dbReference>
<protein>
    <submittedName>
        <fullName evidence="9">Rhomboid family protein</fullName>
    </submittedName>
</protein>
<keyword evidence="6 7" id="KW-0472">Membrane</keyword>
<dbReference type="Pfam" id="PF01694">
    <property type="entry name" value="Rhomboid"/>
    <property type="match status" value="2"/>
</dbReference>
<keyword evidence="4" id="KW-0378">Hydrolase</keyword>
<evidence type="ECO:0000256" key="5">
    <source>
        <dbReference type="ARBA" id="ARBA00022989"/>
    </source>
</evidence>
<keyword evidence="3 7" id="KW-0812">Transmembrane</keyword>